<dbReference type="STRING" id="1314776.A0A166I5I2"/>
<accession>A0A166I5I2</accession>
<dbReference type="PANTHER" id="PTHR22705">
    <property type="entry name" value="ZINC FINGER, ZZ DOMAIN CONTAINING 3"/>
    <property type="match status" value="1"/>
</dbReference>
<dbReference type="OrthoDB" id="424753at2759"/>
<dbReference type="InterPro" id="IPR037830">
    <property type="entry name" value="ZZZ3"/>
</dbReference>
<feature type="domain" description="Myb-like" evidence="1">
    <location>
        <begin position="31"/>
        <end position="86"/>
    </location>
</feature>
<dbReference type="InterPro" id="IPR001005">
    <property type="entry name" value="SANT/Myb"/>
</dbReference>
<reference evidence="3 4" key="1">
    <citation type="journal article" date="2016" name="Mol. Biol. Evol.">
        <title>Comparative Genomics of Early-Diverging Mushroom-Forming Fungi Provides Insights into the Origins of Lignocellulose Decay Capabilities.</title>
        <authorList>
            <person name="Nagy L.G."/>
            <person name="Riley R."/>
            <person name="Tritt A."/>
            <person name="Adam C."/>
            <person name="Daum C."/>
            <person name="Floudas D."/>
            <person name="Sun H."/>
            <person name="Yadav J.S."/>
            <person name="Pangilinan J."/>
            <person name="Larsson K.H."/>
            <person name="Matsuura K."/>
            <person name="Barry K."/>
            <person name="Labutti K."/>
            <person name="Kuo R."/>
            <person name="Ohm R.A."/>
            <person name="Bhattacharya S.S."/>
            <person name="Shirouzu T."/>
            <person name="Yoshinaga Y."/>
            <person name="Martin F.M."/>
            <person name="Grigoriev I.V."/>
            <person name="Hibbett D.S."/>
        </authorList>
    </citation>
    <scope>NUCLEOTIDE SEQUENCE [LARGE SCALE GENOMIC DNA]</scope>
    <source>
        <strain evidence="3 4">HHB10207 ss-3</strain>
    </source>
</reference>
<protein>
    <submittedName>
        <fullName evidence="3">Uncharacterized protein</fullName>
    </submittedName>
</protein>
<evidence type="ECO:0000259" key="1">
    <source>
        <dbReference type="PROSITE" id="PS50090"/>
    </source>
</evidence>
<evidence type="ECO:0000313" key="4">
    <source>
        <dbReference type="Proteomes" id="UP000076798"/>
    </source>
</evidence>
<dbReference type="PROSITE" id="PS51294">
    <property type="entry name" value="HTH_MYB"/>
    <property type="match status" value="1"/>
</dbReference>
<dbReference type="AlphaFoldDB" id="A0A166I5I2"/>
<gene>
    <name evidence="3" type="ORF">SISSUDRAFT_978555</name>
</gene>
<name>A0A166I5I2_9AGAM</name>
<dbReference type="SUPFAM" id="SSF46689">
    <property type="entry name" value="Homeodomain-like"/>
    <property type="match status" value="1"/>
</dbReference>
<dbReference type="EMBL" id="KV428008">
    <property type="protein sequence ID" value="KZT43414.1"/>
    <property type="molecule type" value="Genomic_DNA"/>
</dbReference>
<dbReference type="PROSITE" id="PS50090">
    <property type="entry name" value="MYB_LIKE"/>
    <property type="match status" value="1"/>
</dbReference>
<dbReference type="InterPro" id="IPR009057">
    <property type="entry name" value="Homeodomain-like_sf"/>
</dbReference>
<evidence type="ECO:0000259" key="2">
    <source>
        <dbReference type="PROSITE" id="PS51294"/>
    </source>
</evidence>
<feature type="domain" description="HTH myb-type" evidence="2">
    <location>
        <begin position="31"/>
        <end position="90"/>
    </location>
</feature>
<keyword evidence="4" id="KW-1185">Reference proteome</keyword>
<dbReference type="Gene3D" id="1.10.10.60">
    <property type="entry name" value="Homeodomain-like"/>
    <property type="match status" value="1"/>
</dbReference>
<dbReference type="Proteomes" id="UP000076798">
    <property type="component" value="Unassembled WGS sequence"/>
</dbReference>
<organism evidence="3 4">
    <name type="scientific">Sistotremastrum suecicum HHB10207 ss-3</name>
    <dbReference type="NCBI Taxonomy" id="1314776"/>
    <lineage>
        <taxon>Eukaryota</taxon>
        <taxon>Fungi</taxon>
        <taxon>Dikarya</taxon>
        <taxon>Basidiomycota</taxon>
        <taxon>Agaricomycotina</taxon>
        <taxon>Agaricomycetes</taxon>
        <taxon>Sistotremastrales</taxon>
        <taxon>Sistotremastraceae</taxon>
        <taxon>Sistotremastrum</taxon>
    </lineage>
</organism>
<dbReference type="CDD" id="cd00167">
    <property type="entry name" value="SANT"/>
    <property type="match status" value="1"/>
</dbReference>
<proteinExistence type="predicted"/>
<dbReference type="SMART" id="SM00717">
    <property type="entry name" value="SANT"/>
    <property type="match status" value="1"/>
</dbReference>
<evidence type="ECO:0000313" key="3">
    <source>
        <dbReference type="EMBL" id="KZT43414.1"/>
    </source>
</evidence>
<dbReference type="PANTHER" id="PTHR22705:SF0">
    <property type="entry name" value="ZZ-TYPE ZINC FINGER-CONTAINING PROTEIN 3"/>
    <property type="match status" value="1"/>
</dbReference>
<dbReference type="InterPro" id="IPR017930">
    <property type="entry name" value="Myb_dom"/>
</dbReference>
<dbReference type="Pfam" id="PF23082">
    <property type="entry name" value="Myb_DNA-binding_2"/>
    <property type="match status" value="1"/>
</dbReference>
<sequence length="99" mass="11200">MLCCSPPPQEETNDVAPVVSDFVVPKGLPQRPDTYKQAWTHEEQHILERLLAEIPEGAKNRWAKISQGMMGRRTPRQVASRVQKYFAKLKKFGVPDPGS</sequence>